<dbReference type="InterPro" id="IPR029039">
    <property type="entry name" value="Flavoprotein-like_sf"/>
</dbReference>
<reference evidence="4 5" key="1">
    <citation type="submission" date="2016-10" db="EMBL/GenBank/DDBJ databases">
        <authorList>
            <person name="de Groot N.N."/>
        </authorList>
    </citation>
    <scope>NUCLEOTIDE SEQUENCE [LARGE SCALE GENOMIC DNA]</scope>
    <source>
        <strain evidence="4 5">CGMCC 1.7659</strain>
    </source>
</reference>
<evidence type="ECO:0000259" key="3">
    <source>
        <dbReference type="Pfam" id="PF12682"/>
    </source>
</evidence>
<dbReference type="EMBL" id="FOVF01000024">
    <property type="protein sequence ID" value="SFN47260.1"/>
    <property type="molecule type" value="Genomic_DNA"/>
</dbReference>
<name>A0A1I4ZBI3_9GAMM</name>
<dbReference type="Gene3D" id="3.40.50.360">
    <property type="match status" value="1"/>
</dbReference>
<keyword evidence="5" id="KW-1185">Reference proteome</keyword>
<accession>A0A1I4ZBI3</accession>
<dbReference type="AlphaFoldDB" id="A0A1I4ZBI3"/>
<protein>
    <submittedName>
        <fullName evidence="4">Protoporphyrinogen IX oxidase, menaquinone-dependent (Flavodoxin domain)</fullName>
    </submittedName>
</protein>
<dbReference type="STRING" id="578942.SAMN05216289_12422"/>
<keyword evidence="1" id="KW-0285">Flavoprotein</keyword>
<dbReference type="OrthoDB" id="9806505at2"/>
<dbReference type="GO" id="GO:0010181">
    <property type="term" value="F:FMN binding"/>
    <property type="evidence" value="ECO:0007669"/>
    <property type="project" value="InterPro"/>
</dbReference>
<dbReference type="InterPro" id="IPR008254">
    <property type="entry name" value="Flavodoxin/NO_synth"/>
</dbReference>
<sequence length="173" mass="18664">MSRILIAYYSRTGFTRRIANDLAGRLMADVLPIEDVRPRRGLAGYFRSAREALRGTLAEIVPPTAHPERYHLVVLGTPVWAGHVSSPMRRFLHDHAGSLHRVAFFCTQGGRGAEQVFRELSALSGRDPEATCALNDGAISRNEFAPVLDEFVARITGGSAGLMAAAGGIHAGV</sequence>
<dbReference type="Pfam" id="PF12682">
    <property type="entry name" value="Flavodoxin_4"/>
    <property type="match status" value="1"/>
</dbReference>
<organism evidence="4 5">
    <name type="scientific">Dokdonella immobilis</name>
    <dbReference type="NCBI Taxonomy" id="578942"/>
    <lineage>
        <taxon>Bacteria</taxon>
        <taxon>Pseudomonadati</taxon>
        <taxon>Pseudomonadota</taxon>
        <taxon>Gammaproteobacteria</taxon>
        <taxon>Lysobacterales</taxon>
        <taxon>Rhodanobacteraceae</taxon>
        <taxon>Dokdonella</taxon>
    </lineage>
</organism>
<dbReference type="Proteomes" id="UP000198575">
    <property type="component" value="Unassembled WGS sequence"/>
</dbReference>
<evidence type="ECO:0000256" key="2">
    <source>
        <dbReference type="ARBA" id="ARBA00022643"/>
    </source>
</evidence>
<gene>
    <name evidence="4" type="ORF">SAMN05216289_12422</name>
</gene>
<dbReference type="SUPFAM" id="SSF52218">
    <property type="entry name" value="Flavoproteins"/>
    <property type="match status" value="1"/>
</dbReference>
<evidence type="ECO:0000313" key="5">
    <source>
        <dbReference type="Proteomes" id="UP000198575"/>
    </source>
</evidence>
<proteinExistence type="predicted"/>
<feature type="domain" description="Flavodoxin-like" evidence="3">
    <location>
        <begin position="3"/>
        <end position="126"/>
    </location>
</feature>
<keyword evidence="2" id="KW-0288">FMN</keyword>
<dbReference type="RefSeq" id="WP_092409230.1">
    <property type="nucleotide sequence ID" value="NZ_FOVF01000024.1"/>
</dbReference>
<evidence type="ECO:0000313" key="4">
    <source>
        <dbReference type="EMBL" id="SFN47260.1"/>
    </source>
</evidence>
<evidence type="ECO:0000256" key="1">
    <source>
        <dbReference type="ARBA" id="ARBA00022630"/>
    </source>
</evidence>
<dbReference type="PANTHER" id="PTHR39201:SF1">
    <property type="entry name" value="FLAVODOXIN-LIKE DOMAIN-CONTAINING PROTEIN"/>
    <property type="match status" value="1"/>
</dbReference>
<dbReference type="PANTHER" id="PTHR39201">
    <property type="entry name" value="EXPORTED PROTEIN-RELATED"/>
    <property type="match status" value="1"/>
</dbReference>